<evidence type="ECO:0000313" key="2">
    <source>
        <dbReference type="Proteomes" id="UP000271087"/>
    </source>
</evidence>
<evidence type="ECO:0000313" key="1">
    <source>
        <dbReference type="EMBL" id="VDK82575.1"/>
    </source>
</evidence>
<reference evidence="3" key="1">
    <citation type="submission" date="2016-06" db="UniProtKB">
        <authorList>
            <consortium name="WormBaseParasite"/>
        </authorList>
    </citation>
    <scope>IDENTIFICATION</scope>
</reference>
<dbReference type="EMBL" id="UYRW01002027">
    <property type="protein sequence ID" value="VDK82575.1"/>
    <property type="molecule type" value="Genomic_DNA"/>
</dbReference>
<dbReference type="OrthoDB" id="5920525at2759"/>
<protein>
    <submittedName>
        <fullName evidence="3">PH domain-containing protein</fullName>
    </submittedName>
</protein>
<dbReference type="WBParaSite" id="nOo.2.0.1.t06479-RA">
    <property type="protein sequence ID" value="nOo.2.0.1.t06479-RA"/>
    <property type="gene ID" value="nOo.2.0.1.g06479"/>
</dbReference>
<dbReference type="Proteomes" id="UP000271087">
    <property type="component" value="Unassembled WGS sequence"/>
</dbReference>
<sequence length="77" mass="9259">MEINESHEVEKKKPQIQMGQIKQTWRMEAVGIEDLMTEYQDEKEVLLRSKQRRYLVIANVEKAFLQVHLKREDEDVT</sequence>
<dbReference type="AlphaFoldDB" id="A0A182EEH2"/>
<accession>A0A182EEH2</accession>
<reference evidence="1 2" key="2">
    <citation type="submission" date="2018-08" db="EMBL/GenBank/DDBJ databases">
        <authorList>
            <person name="Laetsch R D."/>
            <person name="Stevens L."/>
            <person name="Kumar S."/>
            <person name="Blaxter L. M."/>
        </authorList>
    </citation>
    <scope>NUCLEOTIDE SEQUENCE [LARGE SCALE GENOMIC DNA]</scope>
</reference>
<name>A0A182EEH2_ONCOC</name>
<proteinExistence type="predicted"/>
<evidence type="ECO:0000313" key="3">
    <source>
        <dbReference type="WBParaSite" id="nOo.2.0.1.t06479-RA"/>
    </source>
</evidence>
<keyword evidence="2" id="KW-1185">Reference proteome</keyword>
<organism evidence="3">
    <name type="scientific">Onchocerca ochengi</name>
    <name type="common">Filarial nematode worm</name>
    <dbReference type="NCBI Taxonomy" id="42157"/>
    <lineage>
        <taxon>Eukaryota</taxon>
        <taxon>Metazoa</taxon>
        <taxon>Ecdysozoa</taxon>
        <taxon>Nematoda</taxon>
        <taxon>Chromadorea</taxon>
        <taxon>Rhabditida</taxon>
        <taxon>Spirurina</taxon>
        <taxon>Spiruromorpha</taxon>
        <taxon>Filarioidea</taxon>
        <taxon>Onchocercidae</taxon>
        <taxon>Onchocerca</taxon>
    </lineage>
</organism>
<gene>
    <name evidence="1" type="ORF">NOO_LOCUS6479</name>
</gene>